<protein>
    <submittedName>
        <fullName evidence="3">Spondin-2</fullName>
    </submittedName>
</protein>
<evidence type="ECO:0000259" key="2">
    <source>
        <dbReference type="PROSITE" id="PS51020"/>
    </source>
</evidence>
<dbReference type="PROSITE" id="PS51020">
    <property type="entry name" value="SPONDIN"/>
    <property type="match status" value="1"/>
</dbReference>
<organism evidence="3 4">
    <name type="scientific">Frankliniella fusca</name>
    <dbReference type="NCBI Taxonomy" id="407009"/>
    <lineage>
        <taxon>Eukaryota</taxon>
        <taxon>Metazoa</taxon>
        <taxon>Ecdysozoa</taxon>
        <taxon>Arthropoda</taxon>
        <taxon>Hexapoda</taxon>
        <taxon>Insecta</taxon>
        <taxon>Pterygota</taxon>
        <taxon>Neoptera</taxon>
        <taxon>Paraneoptera</taxon>
        <taxon>Thysanoptera</taxon>
        <taxon>Terebrantia</taxon>
        <taxon>Thripoidea</taxon>
        <taxon>Thripidae</taxon>
        <taxon>Frankliniella</taxon>
    </lineage>
</organism>
<gene>
    <name evidence="3" type="ORF">KUF71_008809</name>
</gene>
<dbReference type="Gene3D" id="2.60.40.2130">
    <property type="entry name" value="F-spondin domain"/>
    <property type="match status" value="1"/>
</dbReference>
<sequence length="88" mass="9543">MGRRWPLAPLALAALAALLAGAGPALAAPGPLPEGAACQPDKLTVYKMVMHTFWSRDRFPKHYPDWRPPAQWSKVIGPHPRTSVPIPA</sequence>
<evidence type="ECO:0000313" key="4">
    <source>
        <dbReference type="Proteomes" id="UP001219518"/>
    </source>
</evidence>
<dbReference type="Proteomes" id="UP001219518">
    <property type="component" value="Unassembled WGS sequence"/>
</dbReference>
<feature type="signal peptide" evidence="1">
    <location>
        <begin position="1"/>
        <end position="27"/>
    </location>
</feature>
<feature type="chain" id="PRO_5041927674" evidence="1">
    <location>
        <begin position="28"/>
        <end position="88"/>
    </location>
</feature>
<keyword evidence="1" id="KW-0732">Signal</keyword>
<accession>A0AAE1HE60</accession>
<dbReference type="AlphaFoldDB" id="A0AAE1HE60"/>
<evidence type="ECO:0000313" key="3">
    <source>
        <dbReference type="EMBL" id="KAK3919682.1"/>
    </source>
</evidence>
<keyword evidence="4" id="KW-1185">Reference proteome</keyword>
<feature type="domain" description="Spondin" evidence="2">
    <location>
        <begin position="34"/>
        <end position="88"/>
    </location>
</feature>
<dbReference type="InterPro" id="IPR038678">
    <property type="entry name" value="Spondin_N_sf"/>
</dbReference>
<dbReference type="EMBL" id="JAHWGI010000981">
    <property type="protein sequence ID" value="KAK3919682.1"/>
    <property type="molecule type" value="Genomic_DNA"/>
</dbReference>
<dbReference type="InterPro" id="IPR009465">
    <property type="entry name" value="Spondin_N"/>
</dbReference>
<dbReference type="Pfam" id="PF06468">
    <property type="entry name" value="Spond_N"/>
    <property type="match status" value="1"/>
</dbReference>
<comment type="caution">
    <text evidence="3">The sequence shown here is derived from an EMBL/GenBank/DDBJ whole genome shotgun (WGS) entry which is preliminary data.</text>
</comment>
<proteinExistence type="predicted"/>
<reference evidence="3" key="1">
    <citation type="submission" date="2021-07" db="EMBL/GenBank/DDBJ databases">
        <authorList>
            <person name="Catto M.A."/>
            <person name="Jacobson A."/>
            <person name="Kennedy G."/>
            <person name="Labadie P."/>
            <person name="Hunt B.G."/>
            <person name="Srinivasan R."/>
        </authorList>
    </citation>
    <scope>NUCLEOTIDE SEQUENCE</scope>
    <source>
        <strain evidence="3">PL_HMW_Pooled</strain>
        <tissue evidence="3">Head</tissue>
    </source>
</reference>
<reference evidence="3" key="2">
    <citation type="journal article" date="2023" name="BMC Genomics">
        <title>Pest status, molecular evolution, and epigenetic factors derived from the genome assembly of Frankliniella fusca, a thysanopteran phytovirus vector.</title>
        <authorList>
            <person name="Catto M.A."/>
            <person name="Labadie P.E."/>
            <person name="Jacobson A.L."/>
            <person name="Kennedy G.G."/>
            <person name="Srinivasan R."/>
            <person name="Hunt B.G."/>
        </authorList>
    </citation>
    <scope>NUCLEOTIDE SEQUENCE</scope>
    <source>
        <strain evidence="3">PL_HMW_Pooled</strain>
    </source>
</reference>
<name>A0AAE1HE60_9NEOP</name>
<evidence type="ECO:0000256" key="1">
    <source>
        <dbReference type="SAM" id="SignalP"/>
    </source>
</evidence>